<keyword evidence="2" id="KW-1185">Reference proteome</keyword>
<reference evidence="1 2" key="1">
    <citation type="submission" date="2019-01" db="EMBL/GenBank/DDBJ databases">
        <authorList>
            <consortium name="Pathogen Informatics"/>
        </authorList>
    </citation>
    <scope>NUCLEOTIDE SEQUENCE [LARGE SCALE GENOMIC DNA]</scope>
    <source>
        <strain evidence="1 2">NCTC10179</strain>
    </source>
</reference>
<dbReference type="EMBL" id="LR215039">
    <property type="protein sequence ID" value="VEU76230.1"/>
    <property type="molecule type" value="Genomic_DNA"/>
</dbReference>
<evidence type="ECO:0000313" key="1">
    <source>
        <dbReference type="EMBL" id="VEU76230.1"/>
    </source>
</evidence>
<name>A0A449B6J7_9BACT</name>
<dbReference type="RefSeq" id="WP_129693764.1">
    <property type="nucleotide sequence ID" value="NZ_LR215039.1"/>
</dbReference>
<organism evidence="1 2">
    <name type="scientific">Mycoplasmopsis columboralis</name>
    <dbReference type="NCBI Taxonomy" id="171282"/>
    <lineage>
        <taxon>Bacteria</taxon>
        <taxon>Bacillati</taxon>
        <taxon>Mycoplasmatota</taxon>
        <taxon>Mycoplasmoidales</taxon>
        <taxon>Metamycoplasmataceae</taxon>
        <taxon>Mycoplasmopsis</taxon>
    </lineage>
</organism>
<sequence length="317" mass="38603">MGKSSFSKPSSYEYYWNGKLIPFAERIHLFYSEEDYLLDHIGLSEKELQKYNEENDTDYLNKEELIEDIWDNIYSFRSTQLNYFDRLGEITPSKKAIVEVINNLNKIDPYWLNVYEDSYKEELEQEEIQEFNKEHKTKYKTSEEVYKHNWKTYSLEEQIDYLWEMIEDRDNDNVEHYTWSANDEAIIMFSPNYYSEEETIVSQFIDNVSYIIKTIVEDNEQAEKYIKENSLVFTKDIDLQFLDHLDKSFLMNEDRTLVESKNSLYSYEKFCLLPKRLDFDTTIKKYGYEEFVNDLESKKEERWKEIFSWKLNKEMTM</sequence>
<gene>
    <name evidence="1" type="ORF">NCTC10179_00403</name>
</gene>
<protein>
    <submittedName>
        <fullName evidence="1">Uncharacterized protein</fullName>
    </submittedName>
</protein>
<accession>A0A449B6J7</accession>
<proteinExistence type="predicted"/>
<dbReference type="KEGG" id="mcou:NCTC10179_00403"/>
<dbReference type="Proteomes" id="UP000289497">
    <property type="component" value="Chromosome"/>
</dbReference>
<dbReference type="AlphaFoldDB" id="A0A449B6J7"/>
<evidence type="ECO:0000313" key="2">
    <source>
        <dbReference type="Proteomes" id="UP000289497"/>
    </source>
</evidence>